<evidence type="ECO:0000256" key="11">
    <source>
        <dbReference type="ARBA" id="ARBA00039257"/>
    </source>
</evidence>
<evidence type="ECO:0000313" key="14">
    <source>
        <dbReference type="EMBL" id="ART81199.1"/>
    </source>
</evidence>
<evidence type="ECO:0000256" key="1">
    <source>
        <dbReference type="ARBA" id="ARBA00001561"/>
    </source>
</evidence>
<keyword evidence="15" id="KW-1185">Reference proteome</keyword>
<dbReference type="InterPro" id="IPR036505">
    <property type="entry name" value="Amidase/PGRP_sf"/>
</dbReference>
<dbReference type="FunFam" id="3.40.80.10:FF:000002">
    <property type="entry name" value="1,6-anhydro-N-acetylmuramyl-L-alanine amidase"/>
    <property type="match status" value="1"/>
</dbReference>
<keyword evidence="10" id="KW-0961">Cell wall biogenesis/degradation</keyword>
<accession>A0A1Y0D0U4</accession>
<comment type="catalytic activity">
    <reaction evidence="1">
        <text>Hydrolyzes the link between N-acetylmuramoyl residues and L-amino acid residues in certain cell-wall glycopeptides.</text>
        <dbReference type="EC" id="3.5.1.28"/>
    </reaction>
</comment>
<dbReference type="GO" id="GO:0009253">
    <property type="term" value="P:peptidoglycan catabolic process"/>
    <property type="evidence" value="ECO:0007669"/>
    <property type="project" value="InterPro"/>
</dbReference>
<evidence type="ECO:0000256" key="5">
    <source>
        <dbReference type="ARBA" id="ARBA00011901"/>
    </source>
</evidence>
<dbReference type="GO" id="GO:0046872">
    <property type="term" value="F:metal ion binding"/>
    <property type="evidence" value="ECO:0007669"/>
    <property type="project" value="UniProtKB-KW"/>
</dbReference>
<evidence type="ECO:0000256" key="2">
    <source>
        <dbReference type="ARBA" id="ARBA00001947"/>
    </source>
</evidence>
<keyword evidence="9" id="KW-0862">Zinc</keyword>
<evidence type="ECO:0000256" key="8">
    <source>
        <dbReference type="ARBA" id="ARBA00022801"/>
    </source>
</evidence>
<evidence type="ECO:0000313" key="15">
    <source>
        <dbReference type="Proteomes" id="UP000243793"/>
    </source>
</evidence>
<dbReference type="Proteomes" id="UP000243793">
    <property type="component" value="Chromosome"/>
</dbReference>
<comment type="cofactor">
    <cofactor evidence="2">
        <name>Zn(2+)</name>
        <dbReference type="ChEBI" id="CHEBI:29105"/>
    </cofactor>
</comment>
<evidence type="ECO:0000259" key="13">
    <source>
        <dbReference type="SMART" id="SM00644"/>
    </source>
</evidence>
<dbReference type="GO" id="GO:0008745">
    <property type="term" value="F:N-acetylmuramoyl-L-alanine amidase activity"/>
    <property type="evidence" value="ECO:0007669"/>
    <property type="project" value="UniProtKB-EC"/>
</dbReference>
<keyword evidence="7" id="KW-0479">Metal-binding</keyword>
<dbReference type="CDD" id="cd06583">
    <property type="entry name" value="PGRP"/>
    <property type="match status" value="1"/>
</dbReference>
<comment type="similarity">
    <text evidence="4">Belongs to the N-acetylmuramoyl-L-alanine amidase 2 family.</text>
</comment>
<dbReference type="InterPro" id="IPR051206">
    <property type="entry name" value="NAMLAA_amidase_2"/>
</dbReference>
<sequence>MLTDDGWLEPARHCPSPHFDDRPEQEISLLVIHSISLPPGKYGGPYIDQLFLGQLDPSDDAYFAGIQHLKVSAHCLIRRDGELVQYVSLLQRAWHAGQSNFQGRERCNDFAIGIELEGTDTDSFTPEQYQSLNKLIQLIQTRFPRITTKHIVGHSDIAPGRKTDPGVGFDWNQVK</sequence>
<keyword evidence="6" id="KW-0963">Cytoplasm</keyword>
<dbReference type="OrthoDB" id="9794842at2"/>
<feature type="domain" description="N-acetylmuramoyl-L-alanine amidase" evidence="13">
    <location>
        <begin position="16"/>
        <end position="166"/>
    </location>
</feature>
<dbReference type="EC" id="3.5.1.28" evidence="5"/>
<dbReference type="GO" id="GO:0071555">
    <property type="term" value="P:cell wall organization"/>
    <property type="evidence" value="ECO:0007669"/>
    <property type="project" value="UniProtKB-KW"/>
</dbReference>
<evidence type="ECO:0000256" key="12">
    <source>
        <dbReference type="ARBA" id="ARBA00042615"/>
    </source>
</evidence>
<dbReference type="PANTHER" id="PTHR30417:SF4">
    <property type="entry name" value="1,6-ANHYDRO-N-ACETYLMURAMYL-L-ALANINE AMIDASE AMPD"/>
    <property type="match status" value="1"/>
</dbReference>
<dbReference type="GO" id="GO:0005737">
    <property type="term" value="C:cytoplasm"/>
    <property type="evidence" value="ECO:0007669"/>
    <property type="project" value="UniProtKB-SubCell"/>
</dbReference>
<evidence type="ECO:0000256" key="4">
    <source>
        <dbReference type="ARBA" id="ARBA00007553"/>
    </source>
</evidence>
<dbReference type="InterPro" id="IPR002502">
    <property type="entry name" value="Amidase_domain"/>
</dbReference>
<dbReference type="EMBL" id="CP021376">
    <property type="protein sequence ID" value="ART81199.1"/>
    <property type="molecule type" value="Genomic_DNA"/>
</dbReference>
<proteinExistence type="inferred from homology"/>
<dbReference type="Pfam" id="PF01510">
    <property type="entry name" value="Amidase_2"/>
    <property type="match status" value="1"/>
</dbReference>
<evidence type="ECO:0000256" key="6">
    <source>
        <dbReference type="ARBA" id="ARBA00022490"/>
    </source>
</evidence>
<comment type="subcellular location">
    <subcellularLocation>
        <location evidence="3">Cytoplasm</location>
    </subcellularLocation>
</comment>
<evidence type="ECO:0000256" key="9">
    <source>
        <dbReference type="ARBA" id="ARBA00022833"/>
    </source>
</evidence>
<keyword evidence="8" id="KW-0378">Hydrolase</keyword>
<dbReference type="SUPFAM" id="SSF55846">
    <property type="entry name" value="N-acetylmuramoyl-L-alanine amidase-like"/>
    <property type="match status" value="1"/>
</dbReference>
<gene>
    <name evidence="14" type="ORF">CBP12_12575</name>
</gene>
<protein>
    <recommendedName>
        <fullName evidence="11">1,6-anhydro-N-acetylmuramyl-L-alanine amidase AmpD</fullName>
        <ecNumber evidence="5">3.5.1.28</ecNumber>
    </recommendedName>
    <alternativeName>
        <fullName evidence="12">N-acetylmuramoyl-L-alanine amidase</fullName>
    </alternativeName>
</protein>
<evidence type="ECO:0000256" key="3">
    <source>
        <dbReference type="ARBA" id="ARBA00004496"/>
    </source>
</evidence>
<organism evidence="14 15">
    <name type="scientific">Oceanisphaera avium</name>
    <dbReference type="NCBI Taxonomy" id="1903694"/>
    <lineage>
        <taxon>Bacteria</taxon>
        <taxon>Pseudomonadati</taxon>
        <taxon>Pseudomonadota</taxon>
        <taxon>Gammaproteobacteria</taxon>
        <taxon>Aeromonadales</taxon>
        <taxon>Aeromonadaceae</taxon>
        <taxon>Oceanisphaera</taxon>
    </lineage>
</organism>
<dbReference type="NCBIfam" id="NF008758">
    <property type="entry name" value="PRK11789.1"/>
    <property type="match status" value="1"/>
</dbReference>
<dbReference type="PANTHER" id="PTHR30417">
    <property type="entry name" value="N-ACETYLMURAMOYL-L-ALANINE AMIDASE AMID"/>
    <property type="match status" value="1"/>
</dbReference>
<evidence type="ECO:0000256" key="10">
    <source>
        <dbReference type="ARBA" id="ARBA00023316"/>
    </source>
</evidence>
<dbReference type="KEGG" id="ocm:CBP12_12575"/>
<evidence type="ECO:0000256" key="7">
    <source>
        <dbReference type="ARBA" id="ARBA00022723"/>
    </source>
</evidence>
<dbReference type="AlphaFoldDB" id="A0A1Y0D0U4"/>
<name>A0A1Y0D0U4_9GAMM</name>
<dbReference type="Gene3D" id="3.40.80.10">
    <property type="entry name" value="Peptidoglycan recognition protein-like"/>
    <property type="match status" value="1"/>
</dbReference>
<dbReference type="GO" id="GO:0009254">
    <property type="term" value="P:peptidoglycan turnover"/>
    <property type="evidence" value="ECO:0007669"/>
    <property type="project" value="TreeGrafter"/>
</dbReference>
<dbReference type="SMART" id="SM00644">
    <property type="entry name" value="Ami_2"/>
    <property type="match status" value="1"/>
</dbReference>
<reference evidence="15" key="1">
    <citation type="submission" date="2017-05" db="EMBL/GenBank/DDBJ databases">
        <authorList>
            <person name="Sung H."/>
        </authorList>
    </citation>
    <scope>NUCLEOTIDE SEQUENCE [LARGE SCALE GENOMIC DNA]</scope>
    <source>
        <strain evidence="15">AMac2203</strain>
    </source>
</reference>